<keyword evidence="3" id="KW-0808">Transferase</keyword>
<dbReference type="AlphaFoldDB" id="A0A1G9TWF1"/>
<dbReference type="NCBIfam" id="NF002315">
    <property type="entry name" value="PRK01237.1"/>
    <property type="match status" value="1"/>
</dbReference>
<dbReference type="InterPro" id="IPR002736">
    <property type="entry name" value="CitG"/>
</dbReference>
<evidence type="ECO:0000313" key="7">
    <source>
        <dbReference type="Proteomes" id="UP000199544"/>
    </source>
</evidence>
<dbReference type="STRING" id="459525.SAMN04488137_0525"/>
<dbReference type="Gene3D" id="1.10.4200.10">
    <property type="entry name" value="Triphosphoribosyl-dephospho-CoA protein"/>
    <property type="match status" value="2"/>
</dbReference>
<dbReference type="NCBIfam" id="TIGR03132">
    <property type="entry name" value="malonate_mdcB"/>
    <property type="match status" value="1"/>
</dbReference>
<keyword evidence="7" id="KW-1185">Reference proteome</keyword>
<dbReference type="PANTHER" id="PTHR30201:SF2">
    <property type="entry name" value="2-(5''-TRIPHOSPHORIBOSYL)-3'-DEPHOSPHOCOENZYME-A SYNTHASE"/>
    <property type="match status" value="1"/>
</dbReference>
<keyword evidence="4" id="KW-0547">Nucleotide-binding</keyword>
<dbReference type="InterPro" id="IPR017555">
    <property type="entry name" value="TriPribosyl-deP-CoA_syn"/>
</dbReference>
<evidence type="ECO:0000256" key="2">
    <source>
        <dbReference type="ARBA" id="ARBA00012074"/>
    </source>
</evidence>
<reference evidence="7" key="1">
    <citation type="submission" date="2016-10" db="EMBL/GenBank/DDBJ databases">
        <authorList>
            <person name="Varghese N."/>
            <person name="Submissions S."/>
        </authorList>
    </citation>
    <scope>NUCLEOTIDE SEQUENCE [LARGE SCALE GENOMIC DNA]</scope>
    <source>
        <strain evidence="7">CGMCC 1.6854</strain>
    </source>
</reference>
<evidence type="ECO:0000256" key="4">
    <source>
        <dbReference type="ARBA" id="ARBA00022741"/>
    </source>
</evidence>
<dbReference type="HAMAP" id="MF_01883">
    <property type="entry name" value="MdcB"/>
    <property type="match status" value="1"/>
</dbReference>
<dbReference type="EMBL" id="FNHW01000001">
    <property type="protein sequence ID" value="SDM51595.1"/>
    <property type="molecule type" value="Genomic_DNA"/>
</dbReference>
<dbReference type="Proteomes" id="UP000199544">
    <property type="component" value="Unassembled WGS sequence"/>
</dbReference>
<dbReference type="EC" id="2.4.2.52" evidence="2"/>
<evidence type="ECO:0000256" key="1">
    <source>
        <dbReference type="ARBA" id="ARBA00001210"/>
    </source>
</evidence>
<protein>
    <recommendedName>
        <fullName evidence="2">triphosphoribosyl-dephospho-CoA synthase</fullName>
        <ecNumber evidence="2">2.4.2.52</ecNumber>
    </recommendedName>
</protein>
<keyword evidence="5" id="KW-0067">ATP-binding</keyword>
<dbReference type="Pfam" id="PF01874">
    <property type="entry name" value="CitG"/>
    <property type="match status" value="1"/>
</dbReference>
<evidence type="ECO:0000256" key="5">
    <source>
        <dbReference type="ARBA" id="ARBA00022840"/>
    </source>
</evidence>
<comment type="catalytic activity">
    <reaction evidence="1">
        <text>3'-dephospho-CoA + ATP = 2'-(5''-triphospho-alpha-D-ribosyl)-3'-dephospho-CoA + adenine</text>
        <dbReference type="Rhea" id="RHEA:15117"/>
        <dbReference type="ChEBI" id="CHEBI:16708"/>
        <dbReference type="ChEBI" id="CHEBI:30616"/>
        <dbReference type="ChEBI" id="CHEBI:57328"/>
        <dbReference type="ChEBI" id="CHEBI:61378"/>
        <dbReference type="EC" id="2.4.2.52"/>
    </reaction>
</comment>
<accession>A0A1G9TWF1</accession>
<dbReference type="PANTHER" id="PTHR30201">
    <property type="entry name" value="TRIPHOSPHORIBOSYL-DEPHOSPHO-COA SYNTHASE"/>
    <property type="match status" value="1"/>
</dbReference>
<proteinExistence type="inferred from homology"/>
<organism evidence="6 7">
    <name type="scientific">Fictibacillus solisalsi</name>
    <dbReference type="NCBI Taxonomy" id="459525"/>
    <lineage>
        <taxon>Bacteria</taxon>
        <taxon>Bacillati</taxon>
        <taxon>Bacillota</taxon>
        <taxon>Bacilli</taxon>
        <taxon>Bacillales</taxon>
        <taxon>Fictibacillaceae</taxon>
        <taxon>Fictibacillus</taxon>
    </lineage>
</organism>
<name>A0A1G9TWF1_9BACL</name>
<sequence>MDQKNMVAETLAELAVQALLNEVNLTPKPGLVDQENNGAHYDLTLQLMHRSAESLRPVFAEIAEASYERVPSQELREEIAAIGRNGEQVMLGITGGVNTHKGAIWSLGLLVSAAASDAKLSDPEFLAERAGTIARFPDRYCAVASTNGSKVKAAYQVPGARGEAQLNFPHVCKVGLPFLQNAREKGISETNARLDTLLAIMSELDDTCILHRGGMEALETVKNGANQVLESGGTSTTAGRLSLMRLNQRMMERFVSPGGSADLLAAVLFLDALQKERSLKGGVAVGNVTF</sequence>
<dbReference type="GO" id="GO:0005524">
    <property type="term" value="F:ATP binding"/>
    <property type="evidence" value="ECO:0007669"/>
    <property type="project" value="UniProtKB-KW"/>
</dbReference>
<dbReference type="GO" id="GO:0046917">
    <property type="term" value="F:triphosphoribosyl-dephospho-CoA synthase activity"/>
    <property type="evidence" value="ECO:0007669"/>
    <property type="project" value="UniProtKB-EC"/>
</dbReference>
<dbReference type="OrthoDB" id="114886at2"/>
<gene>
    <name evidence="6" type="ORF">SAMN04488137_0525</name>
</gene>
<evidence type="ECO:0000256" key="3">
    <source>
        <dbReference type="ARBA" id="ARBA00022679"/>
    </source>
</evidence>
<dbReference type="RefSeq" id="WP_090232329.1">
    <property type="nucleotide sequence ID" value="NZ_FNHW01000001.1"/>
</dbReference>
<evidence type="ECO:0000313" key="6">
    <source>
        <dbReference type="EMBL" id="SDM51595.1"/>
    </source>
</evidence>
<dbReference type="GO" id="GO:0051191">
    <property type="term" value="P:prosthetic group biosynthetic process"/>
    <property type="evidence" value="ECO:0007669"/>
    <property type="project" value="TreeGrafter"/>
</dbReference>